<dbReference type="SUPFAM" id="SSF47157">
    <property type="entry name" value="Mitochondrial import receptor subunit Tom20"/>
    <property type="match status" value="1"/>
</dbReference>
<dbReference type="PRINTS" id="PR00351">
    <property type="entry name" value="OM20RECEPTOR"/>
</dbReference>
<keyword evidence="7 8" id="KW-0472">Membrane</keyword>
<evidence type="ECO:0000256" key="3">
    <source>
        <dbReference type="ARBA" id="ARBA00022692"/>
    </source>
</evidence>
<reference evidence="9" key="1">
    <citation type="submission" date="2020-11" db="EMBL/GenBank/DDBJ databases">
        <authorList>
            <person name="Tran Van P."/>
        </authorList>
    </citation>
    <scope>NUCLEOTIDE SEQUENCE</scope>
</reference>
<accession>A0A7R8ZWE6</accession>
<evidence type="ECO:0000256" key="8">
    <source>
        <dbReference type="PIRNR" id="PIRNR037707"/>
    </source>
</evidence>
<evidence type="ECO:0000256" key="7">
    <source>
        <dbReference type="ARBA" id="ARBA00023136"/>
    </source>
</evidence>
<evidence type="ECO:0000256" key="1">
    <source>
        <dbReference type="ARBA" id="ARBA00004572"/>
    </source>
</evidence>
<dbReference type="GO" id="GO:0006605">
    <property type="term" value="P:protein targeting"/>
    <property type="evidence" value="ECO:0007669"/>
    <property type="project" value="InterPro"/>
</dbReference>
<dbReference type="PIRSF" id="PIRSF037707">
    <property type="entry name" value="MAS20_rcpt"/>
    <property type="match status" value="1"/>
</dbReference>
<evidence type="ECO:0000256" key="4">
    <source>
        <dbReference type="ARBA" id="ARBA00022787"/>
    </source>
</evidence>
<dbReference type="GO" id="GO:0006886">
    <property type="term" value="P:intracellular protein transport"/>
    <property type="evidence" value="ECO:0007669"/>
    <property type="project" value="InterPro"/>
</dbReference>
<evidence type="ECO:0000256" key="5">
    <source>
        <dbReference type="ARBA" id="ARBA00022989"/>
    </source>
</evidence>
<dbReference type="GO" id="GO:0030943">
    <property type="term" value="F:mitochondrion targeting sequence binding"/>
    <property type="evidence" value="ECO:0007669"/>
    <property type="project" value="TreeGrafter"/>
</dbReference>
<comment type="similarity">
    <text evidence="2 8">Belongs to the Tom20 family.</text>
</comment>
<protein>
    <submittedName>
        <fullName evidence="9">Uncharacterized protein</fullName>
    </submittedName>
</protein>
<evidence type="ECO:0000313" key="9">
    <source>
        <dbReference type="EMBL" id="CAD7234416.1"/>
    </source>
</evidence>
<dbReference type="InterPro" id="IPR023392">
    <property type="entry name" value="Tom20_dom_sf"/>
</dbReference>
<dbReference type="Gene3D" id="1.20.960.10">
    <property type="entry name" value="Mitochondrial outer membrane translocase complex, subunit Tom20 domain"/>
    <property type="match status" value="1"/>
</dbReference>
<keyword evidence="5" id="KW-1133">Transmembrane helix</keyword>
<comment type="subcellular location">
    <subcellularLocation>
        <location evidence="1">Mitochondrion outer membrane</location>
        <topology evidence="1">Single-pass membrane protein</topology>
    </subcellularLocation>
</comment>
<evidence type="ECO:0000256" key="6">
    <source>
        <dbReference type="ARBA" id="ARBA00023128"/>
    </source>
</evidence>
<sequence>MSRLAFLIASAIGGSLFLVYCFYFDRKRRNHPDYKKKLRERRETQKSVSEIFQELSQTSPTGNGDSPLEDFPDSSDKLALQVFFMRELQIGEVCLARGEVEEGTTHLANAVVVCGYPPRIMELLRSSLSSVVFERLLQKIPSISAKFAASSKGSDSSVRAPLAVFDEDVE</sequence>
<keyword evidence="6 8" id="KW-0496">Mitochondrion</keyword>
<proteinExistence type="inferred from homology"/>
<keyword evidence="3" id="KW-0812">Transmembrane</keyword>
<dbReference type="Pfam" id="PF02064">
    <property type="entry name" value="MAS20"/>
    <property type="match status" value="1"/>
</dbReference>
<dbReference type="OrthoDB" id="2154253at2759"/>
<organism evidence="9">
    <name type="scientific">Cyprideis torosa</name>
    <dbReference type="NCBI Taxonomy" id="163714"/>
    <lineage>
        <taxon>Eukaryota</taxon>
        <taxon>Metazoa</taxon>
        <taxon>Ecdysozoa</taxon>
        <taxon>Arthropoda</taxon>
        <taxon>Crustacea</taxon>
        <taxon>Oligostraca</taxon>
        <taxon>Ostracoda</taxon>
        <taxon>Podocopa</taxon>
        <taxon>Podocopida</taxon>
        <taxon>Cytherocopina</taxon>
        <taxon>Cytheroidea</taxon>
        <taxon>Cytherideidae</taxon>
        <taxon>Cyprideis</taxon>
    </lineage>
</organism>
<dbReference type="PANTHER" id="PTHR12430:SF1">
    <property type="entry name" value="TOMM20-LIKE PROTEIN 1"/>
    <property type="match status" value="1"/>
</dbReference>
<gene>
    <name evidence="9" type="ORF">CTOB1V02_LOCUS12232</name>
</gene>
<evidence type="ECO:0000256" key="2">
    <source>
        <dbReference type="ARBA" id="ARBA00005792"/>
    </source>
</evidence>
<dbReference type="InterPro" id="IPR002056">
    <property type="entry name" value="MAS20"/>
</dbReference>
<name>A0A7R8ZWE6_9CRUS</name>
<dbReference type="AlphaFoldDB" id="A0A7R8ZWE6"/>
<dbReference type="GO" id="GO:0008320">
    <property type="term" value="F:protein transmembrane transporter activity"/>
    <property type="evidence" value="ECO:0007669"/>
    <property type="project" value="TreeGrafter"/>
</dbReference>
<dbReference type="GO" id="GO:0005742">
    <property type="term" value="C:mitochondrial outer membrane translocase complex"/>
    <property type="evidence" value="ECO:0007669"/>
    <property type="project" value="UniProtKB-UniRule"/>
</dbReference>
<dbReference type="GO" id="GO:0030150">
    <property type="term" value="P:protein import into mitochondrial matrix"/>
    <property type="evidence" value="ECO:0007669"/>
    <property type="project" value="TreeGrafter"/>
</dbReference>
<dbReference type="PANTHER" id="PTHR12430">
    <property type="entry name" value="MITOCHONDRIAL IMPORT RECEPTOR SUBUNIT TOM20"/>
    <property type="match status" value="1"/>
</dbReference>
<dbReference type="GO" id="GO:0016031">
    <property type="term" value="P:tRNA import into mitochondrion"/>
    <property type="evidence" value="ECO:0007669"/>
    <property type="project" value="TreeGrafter"/>
</dbReference>
<keyword evidence="4 8" id="KW-1000">Mitochondrion outer membrane</keyword>
<dbReference type="EMBL" id="OB668636">
    <property type="protein sequence ID" value="CAD7234416.1"/>
    <property type="molecule type" value="Genomic_DNA"/>
</dbReference>